<dbReference type="PANTHER" id="PTHR16040">
    <property type="entry name" value="AUSTRALIN, ISOFORM A-RELATED"/>
    <property type="match status" value="1"/>
</dbReference>
<feature type="compositionally biased region" description="Basic and acidic residues" evidence="10">
    <location>
        <begin position="145"/>
        <end position="157"/>
    </location>
</feature>
<sequence>MAPPNEVQNTLEMAAQIVPTKTGSPSEALSSPSRKRKPGITLAQKQALVDNLQLEITERARKLRANCNIHAQSLRTRVEIRVNRIPLSLRKAKMGDLLQKYLADEQQQQKAIGSRGPPVPEKDAATGRLVPYRAPASIARPAKRLSHEISGGDKENEVEASIENPKKKARGGGGPAADMMRNPAQILSPTSSNSRIPPREREPRPTEPSRPPISTPGRSGIARPVSPTKPTSMLSNMVEKARGAAAAATTASSRTAAAAASKTAQKTIASTTTTTTTSSNSDAKTATTATRTRRAQTTTERAPPPPPHQNSRPATRTAQRRASGTSESSEGSTSTVVRKRPGTAMSTASSTTRRAAVPKRTVMGTMKKGVAASTAKKAAAAAPAKAAAPASTTSTGRVLRKRGA</sequence>
<feature type="compositionally biased region" description="Low complexity" evidence="10">
    <location>
        <begin position="343"/>
        <end position="355"/>
    </location>
</feature>
<evidence type="ECO:0000256" key="2">
    <source>
        <dbReference type="ARBA" id="ARBA00004584"/>
    </source>
</evidence>
<gene>
    <name evidence="12" type="ORF">B0T17DRAFT_657675</name>
</gene>
<dbReference type="PANTHER" id="PTHR16040:SF7">
    <property type="entry name" value="AUSTRALIN, ISOFORM A-RELATED"/>
    <property type="match status" value="1"/>
</dbReference>
<dbReference type="GO" id="GO:0000070">
    <property type="term" value="P:mitotic sister chromatid segregation"/>
    <property type="evidence" value="ECO:0007669"/>
    <property type="project" value="TreeGrafter"/>
</dbReference>
<feature type="compositionally biased region" description="Polar residues" evidence="10">
    <location>
        <begin position="19"/>
        <end position="32"/>
    </location>
</feature>
<evidence type="ECO:0000313" key="12">
    <source>
        <dbReference type="EMBL" id="KAK0612908.1"/>
    </source>
</evidence>
<protein>
    <submittedName>
        <fullName evidence="12">Borealin N terminal-domain-containing protein</fullName>
    </submittedName>
</protein>
<evidence type="ECO:0000256" key="1">
    <source>
        <dbReference type="ARBA" id="ARBA00004123"/>
    </source>
</evidence>
<dbReference type="InterPro" id="IPR018867">
    <property type="entry name" value="Cell_div_borealin"/>
</dbReference>
<keyword evidence="7" id="KW-0539">Nucleus</keyword>
<comment type="subcellular location">
    <subcellularLocation>
        <location evidence="2">Chromosome</location>
        <location evidence="2">Centromere</location>
    </subcellularLocation>
    <subcellularLocation>
        <location evidence="1">Nucleus</location>
    </subcellularLocation>
</comment>
<keyword evidence="4" id="KW-0158">Chromosome</keyword>
<comment type="caution">
    <text evidence="12">The sequence shown here is derived from an EMBL/GenBank/DDBJ whole genome shotgun (WGS) entry which is preliminary data.</text>
</comment>
<keyword evidence="6" id="KW-0498">Mitosis</keyword>
<dbReference type="GO" id="GO:0051301">
    <property type="term" value="P:cell division"/>
    <property type="evidence" value="ECO:0007669"/>
    <property type="project" value="UniProtKB-KW"/>
</dbReference>
<reference evidence="12" key="1">
    <citation type="submission" date="2023-06" db="EMBL/GenBank/DDBJ databases">
        <title>Genome-scale phylogeny and comparative genomics of the fungal order Sordariales.</title>
        <authorList>
            <consortium name="Lawrence Berkeley National Laboratory"/>
            <person name="Hensen N."/>
            <person name="Bonometti L."/>
            <person name="Westerberg I."/>
            <person name="Brannstrom I.O."/>
            <person name="Guillou S."/>
            <person name="Cros-Aarteil S."/>
            <person name="Calhoun S."/>
            <person name="Haridas S."/>
            <person name="Kuo A."/>
            <person name="Mondo S."/>
            <person name="Pangilinan J."/>
            <person name="Riley R."/>
            <person name="LaButti K."/>
            <person name="Andreopoulos B."/>
            <person name="Lipzen A."/>
            <person name="Chen C."/>
            <person name="Yanf M."/>
            <person name="Daum C."/>
            <person name="Ng V."/>
            <person name="Clum A."/>
            <person name="Steindorff A."/>
            <person name="Ohm R."/>
            <person name="Martin F."/>
            <person name="Silar P."/>
            <person name="Natvig D."/>
            <person name="Lalanne C."/>
            <person name="Gautier V."/>
            <person name="Ament-velasquez S.L."/>
            <person name="Kruys A."/>
            <person name="Hutchinson M.I."/>
            <person name="Powell A.J."/>
            <person name="Barry K."/>
            <person name="Miller A.N."/>
            <person name="Grigoriev I.V."/>
            <person name="Debuchy R."/>
            <person name="Gladieux P."/>
            <person name="Thoren M.H."/>
            <person name="Johannesson H."/>
        </authorList>
    </citation>
    <scope>NUCLEOTIDE SEQUENCE</scope>
    <source>
        <strain evidence="12">SMH3391-2</strain>
    </source>
</reference>
<evidence type="ECO:0000256" key="7">
    <source>
        <dbReference type="ARBA" id="ARBA00023242"/>
    </source>
</evidence>
<dbReference type="AlphaFoldDB" id="A0AA39TZU8"/>
<keyword evidence="5" id="KW-0132">Cell division</keyword>
<feature type="compositionally biased region" description="Low complexity" evidence="10">
    <location>
        <begin position="244"/>
        <end position="301"/>
    </location>
</feature>
<feature type="compositionally biased region" description="Basic and acidic residues" evidence="10">
    <location>
        <begin position="197"/>
        <end position="207"/>
    </location>
</feature>
<evidence type="ECO:0000256" key="5">
    <source>
        <dbReference type="ARBA" id="ARBA00022618"/>
    </source>
</evidence>
<evidence type="ECO:0000256" key="6">
    <source>
        <dbReference type="ARBA" id="ARBA00022776"/>
    </source>
</evidence>
<dbReference type="GO" id="GO:0005634">
    <property type="term" value="C:nucleus"/>
    <property type="evidence" value="ECO:0007669"/>
    <property type="project" value="UniProtKB-SubCell"/>
</dbReference>
<keyword evidence="13" id="KW-1185">Reference proteome</keyword>
<comment type="similarity">
    <text evidence="3">Belongs to the borealin family.</text>
</comment>
<proteinExistence type="inferred from homology"/>
<keyword evidence="8" id="KW-0131">Cell cycle</keyword>
<feature type="compositionally biased region" description="Low complexity" evidence="10">
    <location>
        <begin position="380"/>
        <end position="395"/>
    </location>
</feature>
<dbReference type="EMBL" id="JAULSR010000008">
    <property type="protein sequence ID" value="KAK0612908.1"/>
    <property type="molecule type" value="Genomic_DNA"/>
</dbReference>
<evidence type="ECO:0000256" key="3">
    <source>
        <dbReference type="ARBA" id="ARBA00009914"/>
    </source>
</evidence>
<dbReference type="GO" id="GO:0000775">
    <property type="term" value="C:chromosome, centromeric region"/>
    <property type="evidence" value="ECO:0007669"/>
    <property type="project" value="UniProtKB-SubCell"/>
</dbReference>
<evidence type="ECO:0000256" key="8">
    <source>
        <dbReference type="ARBA" id="ARBA00023306"/>
    </source>
</evidence>
<feature type="region of interest" description="Disordered" evidence="10">
    <location>
        <begin position="16"/>
        <end position="39"/>
    </location>
</feature>
<organism evidence="12 13">
    <name type="scientific">Bombardia bombarda</name>
    <dbReference type="NCBI Taxonomy" id="252184"/>
    <lineage>
        <taxon>Eukaryota</taxon>
        <taxon>Fungi</taxon>
        <taxon>Dikarya</taxon>
        <taxon>Ascomycota</taxon>
        <taxon>Pezizomycotina</taxon>
        <taxon>Sordariomycetes</taxon>
        <taxon>Sordariomycetidae</taxon>
        <taxon>Sordariales</taxon>
        <taxon>Lasiosphaeriaceae</taxon>
        <taxon>Bombardia</taxon>
    </lineage>
</organism>
<evidence type="ECO:0000256" key="4">
    <source>
        <dbReference type="ARBA" id="ARBA00022454"/>
    </source>
</evidence>
<evidence type="ECO:0000313" key="13">
    <source>
        <dbReference type="Proteomes" id="UP001174934"/>
    </source>
</evidence>
<feature type="domain" description="Borealin N-terminal" evidence="11">
    <location>
        <begin position="44"/>
        <end position="100"/>
    </location>
</feature>
<dbReference type="Pfam" id="PF10444">
    <property type="entry name" value="Nbl1_Borealin_N"/>
    <property type="match status" value="1"/>
</dbReference>
<name>A0AA39TZU8_9PEZI</name>
<dbReference type="Proteomes" id="UP001174934">
    <property type="component" value="Unassembled WGS sequence"/>
</dbReference>
<keyword evidence="9" id="KW-0137">Centromere</keyword>
<evidence type="ECO:0000256" key="9">
    <source>
        <dbReference type="ARBA" id="ARBA00023328"/>
    </source>
</evidence>
<feature type="region of interest" description="Disordered" evidence="10">
    <location>
        <begin position="108"/>
        <end position="364"/>
    </location>
</feature>
<dbReference type="GO" id="GO:0032133">
    <property type="term" value="C:chromosome passenger complex"/>
    <property type="evidence" value="ECO:0007669"/>
    <property type="project" value="TreeGrafter"/>
</dbReference>
<evidence type="ECO:0000256" key="10">
    <source>
        <dbReference type="SAM" id="MobiDB-lite"/>
    </source>
</evidence>
<feature type="region of interest" description="Disordered" evidence="10">
    <location>
        <begin position="380"/>
        <end position="404"/>
    </location>
</feature>
<evidence type="ECO:0000259" key="11">
    <source>
        <dbReference type="Pfam" id="PF10444"/>
    </source>
</evidence>
<dbReference type="InterPro" id="IPR018851">
    <property type="entry name" value="Borealin_N"/>
</dbReference>
<feature type="compositionally biased region" description="Polar residues" evidence="10">
    <location>
        <begin position="309"/>
        <end position="322"/>
    </location>
</feature>
<accession>A0AA39TZU8</accession>
<feature type="compositionally biased region" description="Low complexity" evidence="10">
    <location>
        <begin position="323"/>
        <end position="335"/>
    </location>
</feature>
<dbReference type="GO" id="GO:0051233">
    <property type="term" value="C:spindle midzone"/>
    <property type="evidence" value="ECO:0007669"/>
    <property type="project" value="TreeGrafter"/>
</dbReference>